<evidence type="ECO:0000313" key="2">
    <source>
        <dbReference type="EMBL" id="KAK7078068.1"/>
    </source>
</evidence>
<name>A0AAN9A819_HALRR</name>
<comment type="caution">
    <text evidence="2">The sequence shown here is derived from an EMBL/GenBank/DDBJ whole genome shotgun (WGS) entry which is preliminary data.</text>
</comment>
<dbReference type="EMBL" id="JAXCGZ010008035">
    <property type="protein sequence ID" value="KAK7078068.1"/>
    <property type="molecule type" value="Genomic_DNA"/>
</dbReference>
<gene>
    <name evidence="2" type="ORF">SK128_025296</name>
</gene>
<evidence type="ECO:0000313" key="3">
    <source>
        <dbReference type="Proteomes" id="UP001381693"/>
    </source>
</evidence>
<keyword evidence="3" id="KW-1185">Reference proteome</keyword>
<feature type="non-terminal residue" evidence="2">
    <location>
        <position position="111"/>
    </location>
</feature>
<dbReference type="Proteomes" id="UP001381693">
    <property type="component" value="Unassembled WGS sequence"/>
</dbReference>
<feature type="region of interest" description="Disordered" evidence="1">
    <location>
        <begin position="91"/>
        <end position="111"/>
    </location>
</feature>
<proteinExistence type="predicted"/>
<protein>
    <submittedName>
        <fullName evidence="2">Uncharacterized protein</fullName>
    </submittedName>
</protein>
<feature type="non-terminal residue" evidence="2">
    <location>
        <position position="1"/>
    </location>
</feature>
<reference evidence="2 3" key="1">
    <citation type="submission" date="2023-11" db="EMBL/GenBank/DDBJ databases">
        <title>Halocaridina rubra genome assembly.</title>
        <authorList>
            <person name="Smith C."/>
        </authorList>
    </citation>
    <scope>NUCLEOTIDE SEQUENCE [LARGE SCALE GENOMIC DNA]</scope>
    <source>
        <strain evidence="2">EP-1</strain>
        <tissue evidence="2">Whole</tissue>
    </source>
</reference>
<sequence>DSRNLPETSSTAFKHCSEGHSFPIMDRPERFSAVCGDQKLEQTSKLSSKCSDGVIGHAKLKQYITQWDLIYDEMMAVKNLHREYAGVHESTSEAWHHYESSQKPQTDKKDT</sequence>
<evidence type="ECO:0000256" key="1">
    <source>
        <dbReference type="SAM" id="MobiDB-lite"/>
    </source>
</evidence>
<dbReference type="AlphaFoldDB" id="A0AAN9A819"/>
<organism evidence="2 3">
    <name type="scientific">Halocaridina rubra</name>
    <name type="common">Hawaiian red shrimp</name>
    <dbReference type="NCBI Taxonomy" id="373956"/>
    <lineage>
        <taxon>Eukaryota</taxon>
        <taxon>Metazoa</taxon>
        <taxon>Ecdysozoa</taxon>
        <taxon>Arthropoda</taxon>
        <taxon>Crustacea</taxon>
        <taxon>Multicrustacea</taxon>
        <taxon>Malacostraca</taxon>
        <taxon>Eumalacostraca</taxon>
        <taxon>Eucarida</taxon>
        <taxon>Decapoda</taxon>
        <taxon>Pleocyemata</taxon>
        <taxon>Caridea</taxon>
        <taxon>Atyoidea</taxon>
        <taxon>Atyidae</taxon>
        <taxon>Halocaridina</taxon>
    </lineage>
</organism>
<accession>A0AAN9A819</accession>